<dbReference type="Proteomes" id="UP000024404">
    <property type="component" value="Unassembled WGS sequence"/>
</dbReference>
<keyword evidence="2" id="KW-1185">Reference proteome</keyword>
<dbReference type="EMBL" id="CMVM020000019">
    <property type="status" value="NOT_ANNOTATED_CDS"/>
    <property type="molecule type" value="Genomic_DNA"/>
</dbReference>
<organism evidence="1 2">
    <name type="scientific">Onchocerca volvulus</name>
    <dbReference type="NCBI Taxonomy" id="6282"/>
    <lineage>
        <taxon>Eukaryota</taxon>
        <taxon>Metazoa</taxon>
        <taxon>Ecdysozoa</taxon>
        <taxon>Nematoda</taxon>
        <taxon>Chromadorea</taxon>
        <taxon>Rhabditida</taxon>
        <taxon>Spirurina</taxon>
        <taxon>Spiruromorpha</taxon>
        <taxon>Filarioidea</taxon>
        <taxon>Onchocercidae</taxon>
        <taxon>Onchocerca</taxon>
    </lineage>
</organism>
<name>A0A8R1TN65_ONCVO</name>
<protein>
    <submittedName>
        <fullName evidence="1">Uncharacterized protein</fullName>
    </submittedName>
</protein>
<accession>A0A8R1TN65</accession>
<proteinExistence type="predicted"/>
<reference evidence="1" key="2">
    <citation type="submission" date="2022-06" db="UniProtKB">
        <authorList>
            <consortium name="EnsemblMetazoa"/>
        </authorList>
    </citation>
    <scope>IDENTIFICATION</scope>
</reference>
<evidence type="ECO:0000313" key="1">
    <source>
        <dbReference type="EnsemblMetazoa" id="OVOC148.1"/>
    </source>
</evidence>
<dbReference type="EnsemblMetazoa" id="OVOC148.1">
    <property type="protein sequence ID" value="OVOC148.1"/>
    <property type="gene ID" value="WBGene00236957"/>
</dbReference>
<dbReference type="AlphaFoldDB" id="A0A8R1TN65"/>
<sequence length="78" mass="9084">MLTKDCNEIPQLLKLKIRSKTMKFQMLLSFMLALQINGKNITCRDGEKTNQICQMIGDPKKFQHIIYFADDNCVNVFL</sequence>
<reference evidence="2" key="1">
    <citation type="submission" date="2013-10" db="EMBL/GenBank/DDBJ databases">
        <title>Genome sequencing of Onchocerca volvulus.</title>
        <authorList>
            <person name="Cotton J."/>
            <person name="Tsai J."/>
            <person name="Stanley E."/>
            <person name="Tracey A."/>
            <person name="Holroyd N."/>
            <person name="Lustigman S."/>
            <person name="Berriman M."/>
        </authorList>
    </citation>
    <scope>NUCLEOTIDE SEQUENCE</scope>
</reference>
<evidence type="ECO:0000313" key="2">
    <source>
        <dbReference type="Proteomes" id="UP000024404"/>
    </source>
</evidence>